<dbReference type="SMART" id="SM00822">
    <property type="entry name" value="PKS_KR"/>
    <property type="match status" value="1"/>
</dbReference>
<gene>
    <name evidence="5" type="ORF">ACFSCS_08145</name>
</gene>
<dbReference type="PANTHER" id="PTHR43086:SF3">
    <property type="entry name" value="NADP-DEPENDENT 3-HYDROXY ACID DEHYDROGENASE YDFG"/>
    <property type="match status" value="1"/>
</dbReference>
<dbReference type="PANTHER" id="PTHR43086">
    <property type="entry name" value="VERY-LONG-CHAIN 3-OXOOACYL-COA REDUCTASE"/>
    <property type="match status" value="1"/>
</dbReference>
<evidence type="ECO:0000256" key="2">
    <source>
        <dbReference type="ARBA" id="ARBA00023002"/>
    </source>
</evidence>
<evidence type="ECO:0000313" key="5">
    <source>
        <dbReference type="EMBL" id="MFD1890154.1"/>
    </source>
</evidence>
<proteinExistence type="inferred from homology"/>
<evidence type="ECO:0000259" key="4">
    <source>
        <dbReference type="SMART" id="SM00822"/>
    </source>
</evidence>
<dbReference type="Proteomes" id="UP001597326">
    <property type="component" value="Unassembled WGS sequence"/>
</dbReference>
<comment type="similarity">
    <text evidence="1 3">Belongs to the short-chain dehydrogenases/reductases (SDR) family.</text>
</comment>
<keyword evidence="6" id="KW-1185">Reference proteome</keyword>
<evidence type="ECO:0000256" key="1">
    <source>
        <dbReference type="ARBA" id="ARBA00006484"/>
    </source>
</evidence>
<comment type="caution">
    <text evidence="5">The sequence shown here is derived from an EMBL/GenBank/DDBJ whole genome shotgun (WGS) entry which is preliminary data.</text>
</comment>
<dbReference type="PRINTS" id="PR00081">
    <property type="entry name" value="GDHRDH"/>
</dbReference>
<dbReference type="Pfam" id="PF00106">
    <property type="entry name" value="adh_short"/>
    <property type="match status" value="1"/>
</dbReference>
<dbReference type="PIRSF" id="PIRSF000126">
    <property type="entry name" value="11-beta-HSD1"/>
    <property type="match status" value="1"/>
</dbReference>
<dbReference type="PRINTS" id="PR00080">
    <property type="entry name" value="SDRFAMILY"/>
</dbReference>
<feature type="domain" description="Ketoreductase" evidence="4">
    <location>
        <begin position="1"/>
        <end position="185"/>
    </location>
</feature>
<evidence type="ECO:0000313" key="6">
    <source>
        <dbReference type="Proteomes" id="UP001597326"/>
    </source>
</evidence>
<dbReference type="GO" id="GO:0016491">
    <property type="term" value="F:oxidoreductase activity"/>
    <property type="evidence" value="ECO:0007669"/>
    <property type="project" value="UniProtKB-KW"/>
</dbReference>
<dbReference type="RefSeq" id="WP_343873122.1">
    <property type="nucleotide sequence ID" value="NZ_BAAAIX010000013.1"/>
</dbReference>
<name>A0ABW4RVR6_9ACTN</name>
<accession>A0ABW4RVR6</accession>
<sequence length="256" mass="27368">MTALVTGASGGLGQAFCDHLAAQGHDIVLVSRRVDKLEQIAGSLRDRFGVEATVLACDLSEESARDELFEQVRSRGLTVDVLVNNAGFGTLGEFSEAEVARLNDEIGLNCAAVAHLSRLFLPGMLARDKGDIINVASTAAFQPIPTMAVYAATKAFVLSFSQALWQETRRTGVRVIALCPGPTQTDFFAVAGDDAAMTRRRSPQQVVDSCFTALDRRLPSVTDGAFNALQAQFARVMPAMVSAPVARLAVRPARTK</sequence>
<dbReference type="EMBL" id="JBHUFZ010000016">
    <property type="protein sequence ID" value="MFD1890154.1"/>
    <property type="molecule type" value="Genomic_DNA"/>
</dbReference>
<dbReference type="EC" id="1.-.-.-" evidence="5"/>
<evidence type="ECO:0000256" key="3">
    <source>
        <dbReference type="RuleBase" id="RU000363"/>
    </source>
</evidence>
<dbReference type="InterPro" id="IPR057326">
    <property type="entry name" value="KR_dom"/>
</dbReference>
<dbReference type="InterPro" id="IPR002347">
    <property type="entry name" value="SDR_fam"/>
</dbReference>
<protein>
    <submittedName>
        <fullName evidence="5">SDR family NAD(P)-dependent oxidoreductase</fullName>
        <ecNumber evidence="5">1.-.-.-</ecNumber>
    </submittedName>
</protein>
<dbReference type="SUPFAM" id="SSF51735">
    <property type="entry name" value="NAD(P)-binding Rossmann-fold domains"/>
    <property type="match status" value="1"/>
</dbReference>
<dbReference type="InterPro" id="IPR036291">
    <property type="entry name" value="NAD(P)-bd_dom_sf"/>
</dbReference>
<keyword evidence="2 5" id="KW-0560">Oxidoreductase</keyword>
<reference evidence="6" key="1">
    <citation type="journal article" date="2019" name="Int. J. Syst. Evol. Microbiol.">
        <title>The Global Catalogue of Microorganisms (GCM) 10K type strain sequencing project: providing services to taxonomists for standard genome sequencing and annotation.</title>
        <authorList>
            <consortium name="The Broad Institute Genomics Platform"/>
            <consortium name="The Broad Institute Genome Sequencing Center for Infectious Disease"/>
            <person name="Wu L."/>
            <person name="Ma J."/>
        </authorList>
    </citation>
    <scope>NUCLEOTIDE SEQUENCE [LARGE SCALE GENOMIC DNA]</scope>
    <source>
        <strain evidence="6">CAIM 431</strain>
    </source>
</reference>
<organism evidence="5 6">
    <name type="scientific">Luteococcus peritonei</name>
    <dbReference type="NCBI Taxonomy" id="88874"/>
    <lineage>
        <taxon>Bacteria</taxon>
        <taxon>Bacillati</taxon>
        <taxon>Actinomycetota</taxon>
        <taxon>Actinomycetes</taxon>
        <taxon>Propionibacteriales</taxon>
        <taxon>Propionibacteriaceae</taxon>
        <taxon>Luteococcus</taxon>
    </lineage>
</organism>
<dbReference type="Gene3D" id="3.40.50.720">
    <property type="entry name" value="NAD(P)-binding Rossmann-like Domain"/>
    <property type="match status" value="1"/>
</dbReference>